<dbReference type="PANTHER" id="PTHR24305:SF223">
    <property type="entry name" value="CYTOCHROME P450-DIT2"/>
    <property type="match status" value="1"/>
</dbReference>
<keyword evidence="2" id="KW-1185">Reference proteome</keyword>
<gene>
    <name evidence="1" type="ORF">EVOR1521_LOCUS24161</name>
</gene>
<dbReference type="GO" id="GO:0016705">
    <property type="term" value="F:oxidoreductase activity, acting on paired donors, with incorporation or reduction of molecular oxygen"/>
    <property type="evidence" value="ECO:0007669"/>
    <property type="project" value="InterPro"/>
</dbReference>
<dbReference type="Proteomes" id="UP001178507">
    <property type="component" value="Unassembled WGS sequence"/>
</dbReference>
<name>A0AA36J9F8_9DINO</name>
<comment type="caution">
    <text evidence="1">The sequence shown here is derived from an EMBL/GenBank/DDBJ whole genome shotgun (WGS) entry which is preliminary data.</text>
</comment>
<dbReference type="Pfam" id="PF00067">
    <property type="entry name" value="p450"/>
    <property type="match status" value="1"/>
</dbReference>
<protein>
    <recommendedName>
        <fullName evidence="3">Cytochrome P450</fullName>
    </recommendedName>
</protein>
<dbReference type="Gene3D" id="1.10.630.10">
    <property type="entry name" value="Cytochrome P450"/>
    <property type="match status" value="1"/>
</dbReference>
<organism evidence="1 2">
    <name type="scientific">Effrenium voratum</name>
    <dbReference type="NCBI Taxonomy" id="2562239"/>
    <lineage>
        <taxon>Eukaryota</taxon>
        <taxon>Sar</taxon>
        <taxon>Alveolata</taxon>
        <taxon>Dinophyceae</taxon>
        <taxon>Suessiales</taxon>
        <taxon>Symbiodiniaceae</taxon>
        <taxon>Effrenium</taxon>
    </lineage>
</organism>
<proteinExistence type="predicted"/>
<accession>A0AA36J9F8</accession>
<dbReference type="AlphaFoldDB" id="A0AA36J9F8"/>
<dbReference type="GO" id="GO:0005506">
    <property type="term" value="F:iron ion binding"/>
    <property type="evidence" value="ECO:0007669"/>
    <property type="project" value="InterPro"/>
</dbReference>
<dbReference type="InterPro" id="IPR036396">
    <property type="entry name" value="Cyt_P450_sf"/>
</dbReference>
<dbReference type="InterPro" id="IPR050121">
    <property type="entry name" value="Cytochrome_P450_monoxygenase"/>
</dbReference>
<dbReference type="InterPro" id="IPR001128">
    <property type="entry name" value="Cyt_P450"/>
</dbReference>
<evidence type="ECO:0000313" key="1">
    <source>
        <dbReference type="EMBL" id="CAJ1400921.1"/>
    </source>
</evidence>
<evidence type="ECO:0008006" key="3">
    <source>
        <dbReference type="Google" id="ProtNLM"/>
    </source>
</evidence>
<dbReference type="SUPFAM" id="SSF48264">
    <property type="entry name" value="Cytochrome P450"/>
    <property type="match status" value="1"/>
</dbReference>
<sequence>MGLRTSGETPPMTLYELIMHFPERSGGVSGGFSGRLEKRFDKAEASGSLRPLELLPGPWHDAKTREDKLRLLAADTVAQEAGMQLQLYAAYQLRYGDKGLSSNIAVPCVVMHSRTSEKAKEEPQFTDSFNVIKVVCRVMVSDPEDAERIARIHVRKEPNFGPGLMDSVISTTDNEHWRDQRQHLMEAFLPLSTLAQIMPVSLARAKDCSERLAQQARDGPVDMSDFLLHEAQAQLQLALLGVPEETMDRTNAGIRATFAGSPDAKLGHLSGAMKDIMQHAREATNLGLPTDGCPVRGPLSRALQTGQFHSSTDYGNLLIILFAGHDTTGHTMTWLLYELARHPDIQRKVQEEVDAFFASLQKDPTYKDGQADSFEGGAFGTPSVPPRFEIFEPSFAMSRIFKRSRTCVKKYEFWPSDLQRAGHTSVSVEEDDELWKVLQKIGKHDIYGIHMARMQKLPCKLIPTSKFRNGQERWWCPIHQGSYGKKKQVAEAKQTGVKCCDQRDALIDFVQSSDVLELTLVKPGEVQGENDYVELGLWIGLAPALDTFNEKTAEHGRKYFYAGIHVHARKEPGGKKVIDKNFPAVRIRDRTGRFSKIPTEGILVTSPAALEYLYYMEHRCPVNAQLGKCLDDQKVTRSSVDLAAVVRCKHCESLHEDIGDFFGENPHKKHLCGTCGRDIFGKANIGNPLQLFERPWRREIVGEKIDPQNKEIHIKTSEHRLMCWPSTPALFWSRDAPEIWGIHVHGFDAEGKRVIDDTYGTVYVDGKKLDRSKLFGDMLDNSFWMAEEAEMAAVAEELEDD</sequence>
<dbReference type="CDD" id="cd00302">
    <property type="entry name" value="cytochrome_P450"/>
    <property type="match status" value="1"/>
</dbReference>
<dbReference type="GO" id="GO:0004497">
    <property type="term" value="F:monooxygenase activity"/>
    <property type="evidence" value="ECO:0007669"/>
    <property type="project" value="InterPro"/>
</dbReference>
<dbReference type="GO" id="GO:0020037">
    <property type="term" value="F:heme binding"/>
    <property type="evidence" value="ECO:0007669"/>
    <property type="project" value="InterPro"/>
</dbReference>
<reference evidence="1" key="1">
    <citation type="submission" date="2023-08" db="EMBL/GenBank/DDBJ databases">
        <authorList>
            <person name="Chen Y."/>
            <person name="Shah S."/>
            <person name="Dougan E. K."/>
            <person name="Thang M."/>
            <person name="Chan C."/>
        </authorList>
    </citation>
    <scope>NUCLEOTIDE SEQUENCE</scope>
</reference>
<dbReference type="EMBL" id="CAUJNA010003391">
    <property type="protein sequence ID" value="CAJ1400921.1"/>
    <property type="molecule type" value="Genomic_DNA"/>
</dbReference>
<dbReference type="PANTHER" id="PTHR24305">
    <property type="entry name" value="CYTOCHROME P450"/>
    <property type="match status" value="1"/>
</dbReference>
<evidence type="ECO:0000313" key="2">
    <source>
        <dbReference type="Proteomes" id="UP001178507"/>
    </source>
</evidence>